<sequence length="633" mass="70622">MYIVEVIPITKGAFKSRLSFFSKESLSPGMVVSVPIRGKKTSALVIDAREAREDKLSLRKGGFALKKLDPTGKKYIFPPATIRALHDAALLYAVHEGVALERFTPSVVIGNADKVHETKHTDEQVTVTPDRLVLQAEYEDRIRTYRNITRESFARGQSVTILAPTIAEAENLYNLLSRGIEEQVVLATSALSKKNAIAVWNRVVDDVEPLLCIITHSFLTLPRENLSTLIIERESARSYLSFERTRLDARIFAEEMCKNNGARIVYADFPLRVETRARLEMGEVEEVSRLQISSRGTASARVIDARTKEDPEKPKKKRAFSSLTDGAGEAIRSTYAKKGRTFIYVSRLGLATLTVCNDCETPIVDPTTGTPMTLHKTPEGNIFLSHRTGAMLPAHTTCKNCGSWNLVTLGIGVDRVAEDVQKLFPEAYVLMLTSETASTHAKARKVAKQFFSENRTILIGTERALPYLEEPVELSIVASIDGTLSSSAWRAHEHALHTLFFLKDRTQDLFIVQTRMPETAVMKAIATGNPTEFYRDELEQRVQFGYPPATTFIGLTWTGTERAVEILKQEVEETLKDWELVGPLPPRLIAKNRYLARAVIRLPKGVWPEEKLAQALRSLSSAIAVSIDPDEIV</sequence>
<dbReference type="GO" id="GO:0043138">
    <property type="term" value="F:3'-5' DNA helicase activity"/>
    <property type="evidence" value="ECO:0007669"/>
    <property type="project" value="TreeGrafter"/>
</dbReference>
<organism evidence="4 5">
    <name type="scientific">Candidatus Kaiserbacteria bacterium CG10_big_fil_rev_8_21_14_0_10_45_20</name>
    <dbReference type="NCBI Taxonomy" id="1974607"/>
    <lineage>
        <taxon>Bacteria</taxon>
        <taxon>Candidatus Kaiseribacteriota</taxon>
    </lineage>
</organism>
<dbReference type="PANTHER" id="PTHR30580">
    <property type="entry name" value="PRIMOSOMAL PROTEIN N"/>
    <property type="match status" value="1"/>
</dbReference>
<evidence type="ECO:0008006" key="6">
    <source>
        <dbReference type="Google" id="ProtNLM"/>
    </source>
</evidence>
<reference evidence="5" key="1">
    <citation type="submission" date="2017-09" db="EMBL/GenBank/DDBJ databases">
        <title>Depth-based differentiation of microbial function through sediment-hosted aquifers and enrichment of novel symbionts in the deep terrestrial subsurface.</title>
        <authorList>
            <person name="Probst A.J."/>
            <person name="Ladd B."/>
            <person name="Jarett J.K."/>
            <person name="Geller-Mcgrath D.E."/>
            <person name="Sieber C.M.K."/>
            <person name="Emerson J.B."/>
            <person name="Anantharaman K."/>
            <person name="Thomas B.C."/>
            <person name="Malmstrom R."/>
            <person name="Stieglmeier M."/>
            <person name="Klingl A."/>
            <person name="Woyke T."/>
            <person name="Ryan C.M."/>
            <person name="Banfield J.F."/>
        </authorList>
    </citation>
    <scope>NUCLEOTIDE SEQUENCE [LARGE SCALE GENOMIC DNA]</scope>
</reference>
<dbReference type="GO" id="GO:0005524">
    <property type="term" value="F:ATP binding"/>
    <property type="evidence" value="ECO:0007669"/>
    <property type="project" value="UniProtKB-KW"/>
</dbReference>
<keyword evidence="3" id="KW-0238">DNA-binding</keyword>
<dbReference type="PANTHER" id="PTHR30580:SF0">
    <property type="entry name" value="PRIMOSOMAL PROTEIN N"/>
    <property type="match status" value="1"/>
</dbReference>
<keyword evidence="1" id="KW-0547">Nucleotide-binding</keyword>
<dbReference type="InterPro" id="IPR027417">
    <property type="entry name" value="P-loop_NTPase"/>
</dbReference>
<name>A0A2H0UG44_9BACT</name>
<evidence type="ECO:0000313" key="4">
    <source>
        <dbReference type="EMBL" id="PIR85394.1"/>
    </source>
</evidence>
<dbReference type="Gene3D" id="3.40.50.300">
    <property type="entry name" value="P-loop containing nucleotide triphosphate hydrolases"/>
    <property type="match status" value="1"/>
</dbReference>
<evidence type="ECO:0000256" key="2">
    <source>
        <dbReference type="ARBA" id="ARBA00022840"/>
    </source>
</evidence>
<dbReference type="GO" id="GO:0006270">
    <property type="term" value="P:DNA replication initiation"/>
    <property type="evidence" value="ECO:0007669"/>
    <property type="project" value="TreeGrafter"/>
</dbReference>
<evidence type="ECO:0000256" key="3">
    <source>
        <dbReference type="ARBA" id="ARBA00023125"/>
    </source>
</evidence>
<dbReference type="Proteomes" id="UP000229315">
    <property type="component" value="Unassembled WGS sequence"/>
</dbReference>
<dbReference type="GO" id="GO:0006310">
    <property type="term" value="P:DNA recombination"/>
    <property type="evidence" value="ECO:0007669"/>
    <property type="project" value="TreeGrafter"/>
</dbReference>
<evidence type="ECO:0000313" key="5">
    <source>
        <dbReference type="Proteomes" id="UP000229315"/>
    </source>
</evidence>
<evidence type="ECO:0000256" key="1">
    <source>
        <dbReference type="ARBA" id="ARBA00022741"/>
    </source>
</evidence>
<protein>
    <recommendedName>
        <fullName evidence="6">Primosomal protein N' 3' DNA-binding domain-containing protein</fullName>
    </recommendedName>
</protein>
<gene>
    <name evidence="4" type="ORF">COU15_01025</name>
</gene>
<keyword evidence="2" id="KW-0067">ATP-binding</keyword>
<dbReference type="GO" id="GO:0003677">
    <property type="term" value="F:DNA binding"/>
    <property type="evidence" value="ECO:0007669"/>
    <property type="project" value="UniProtKB-KW"/>
</dbReference>
<dbReference type="AlphaFoldDB" id="A0A2H0UG44"/>
<accession>A0A2H0UG44</accession>
<dbReference type="GO" id="GO:0006302">
    <property type="term" value="P:double-strand break repair"/>
    <property type="evidence" value="ECO:0007669"/>
    <property type="project" value="TreeGrafter"/>
</dbReference>
<comment type="caution">
    <text evidence="4">The sequence shown here is derived from an EMBL/GenBank/DDBJ whole genome shotgun (WGS) entry which is preliminary data.</text>
</comment>
<proteinExistence type="predicted"/>
<dbReference type="EMBL" id="PFBH01000005">
    <property type="protein sequence ID" value="PIR85394.1"/>
    <property type="molecule type" value="Genomic_DNA"/>
</dbReference>